<feature type="region of interest" description="Disordered" evidence="14">
    <location>
        <begin position="358"/>
        <end position="395"/>
    </location>
</feature>
<comment type="cofactor">
    <cofactor evidence="1">
        <name>Co(2+)</name>
        <dbReference type="ChEBI" id="CHEBI:48828"/>
    </cofactor>
</comment>
<evidence type="ECO:0000256" key="6">
    <source>
        <dbReference type="ARBA" id="ARBA00023136"/>
    </source>
</evidence>
<feature type="signal peptide" evidence="15">
    <location>
        <begin position="1"/>
        <end position="22"/>
    </location>
</feature>
<evidence type="ECO:0000256" key="1">
    <source>
        <dbReference type="ARBA" id="ARBA00001941"/>
    </source>
</evidence>
<keyword evidence="3" id="KW-1003">Cell membrane</keyword>
<comment type="subcellular location">
    <subcellularLocation>
        <location evidence="2">Cell membrane</location>
        <topology evidence="2">Lipid-anchor</topology>
        <topology evidence="2">GPI-anchor</topology>
    </subcellularLocation>
</comment>
<evidence type="ECO:0000256" key="13">
    <source>
        <dbReference type="ARBA" id="ARBA00048494"/>
    </source>
</evidence>
<evidence type="ECO:0000256" key="2">
    <source>
        <dbReference type="ARBA" id="ARBA00004609"/>
    </source>
</evidence>
<dbReference type="Proteomes" id="UP000559256">
    <property type="component" value="Unassembled WGS sequence"/>
</dbReference>
<dbReference type="GO" id="GO:0071555">
    <property type="term" value="P:cell wall organization"/>
    <property type="evidence" value="ECO:0007669"/>
    <property type="project" value="UniProtKB-KW"/>
</dbReference>
<keyword evidence="18" id="KW-1185">Reference proteome</keyword>
<evidence type="ECO:0000256" key="7">
    <source>
        <dbReference type="ARBA" id="ARBA00023277"/>
    </source>
</evidence>
<proteinExistence type="predicted"/>
<sequence length="421" mass="45933">MRFPTFSVPVASWFLLFLSVSAQDRTTEQGEASIADPNQECIPYSYAPVAKAASSFPPVWQAATIVAGDSDALAKWNEIQGSIPNIAVKGTIDGDSSQSNNYPPDDPDCWWTRSQCVTPKHSGLPSDIANVPEPKTLGYGFDDGPNCSHNAFYDYLASKDQKATMFFIGSNVMIWPLEAQRALADGHEICVHTWSHHYMRFILSLKLHQTFYSSYLTAMQAIKLVTGVTPTCWRPPSGDIDDRIRAIANALGLQTIMWKYDSNDWKVGIQGVTAQDVDNNYQTLINAADDGTLDSVGAIMLTHELNNFTMSQAVKFYDQLSDAFDNLVPVGVAYNKTHPYVETDYSLPNFDEYISGRTTVSGGTPQSTSSNTSASSSTSMTSTSTTSPSALSDSNAGLRLSSSLWTYSASILLGTITYILS</sequence>
<dbReference type="EMBL" id="JAACJM010000097">
    <property type="protein sequence ID" value="KAF5347061.1"/>
    <property type="molecule type" value="Genomic_DNA"/>
</dbReference>
<comment type="caution">
    <text evidence="17">The sequence shown here is derived from an EMBL/GenBank/DDBJ whole genome shotgun (WGS) entry which is preliminary data.</text>
</comment>
<accession>A0A8H5CS82</accession>
<keyword evidence="9" id="KW-0449">Lipoprotein</keyword>
<keyword evidence="5" id="KW-0146">Chitin degradation</keyword>
<dbReference type="PANTHER" id="PTHR10587">
    <property type="entry name" value="GLYCOSYL TRANSFERASE-RELATED"/>
    <property type="match status" value="1"/>
</dbReference>
<keyword evidence="10" id="KW-0961">Cell wall biogenesis/degradation</keyword>
<dbReference type="PROSITE" id="PS51677">
    <property type="entry name" value="NODB"/>
    <property type="match status" value="1"/>
</dbReference>
<name>A0A8H5CS82_9AGAR</name>
<dbReference type="OrthoDB" id="407355at2759"/>
<dbReference type="InterPro" id="IPR011330">
    <property type="entry name" value="Glyco_hydro/deAcase_b/a-brl"/>
</dbReference>
<evidence type="ECO:0000256" key="11">
    <source>
        <dbReference type="ARBA" id="ARBA00023326"/>
    </source>
</evidence>
<organism evidence="17 18">
    <name type="scientific">Tetrapyrgos nigripes</name>
    <dbReference type="NCBI Taxonomy" id="182062"/>
    <lineage>
        <taxon>Eukaryota</taxon>
        <taxon>Fungi</taxon>
        <taxon>Dikarya</taxon>
        <taxon>Basidiomycota</taxon>
        <taxon>Agaricomycotina</taxon>
        <taxon>Agaricomycetes</taxon>
        <taxon>Agaricomycetidae</taxon>
        <taxon>Agaricales</taxon>
        <taxon>Marasmiineae</taxon>
        <taxon>Marasmiaceae</taxon>
        <taxon>Tetrapyrgos</taxon>
    </lineage>
</organism>
<feature type="chain" id="PRO_5034194275" description="chitin deacetylase" evidence="15">
    <location>
        <begin position="23"/>
        <end position="421"/>
    </location>
</feature>
<dbReference type="Pfam" id="PF01522">
    <property type="entry name" value="Polysacc_deac_1"/>
    <property type="match status" value="1"/>
</dbReference>
<dbReference type="GO" id="GO:0009272">
    <property type="term" value="P:fungal-type cell wall biogenesis"/>
    <property type="evidence" value="ECO:0007669"/>
    <property type="project" value="UniProtKB-ARBA"/>
</dbReference>
<dbReference type="SUPFAM" id="SSF88713">
    <property type="entry name" value="Glycoside hydrolase/deacetylase"/>
    <property type="match status" value="1"/>
</dbReference>
<evidence type="ECO:0000259" key="16">
    <source>
        <dbReference type="PROSITE" id="PS51677"/>
    </source>
</evidence>
<evidence type="ECO:0000256" key="5">
    <source>
        <dbReference type="ARBA" id="ARBA00023024"/>
    </source>
</evidence>
<keyword evidence="4" id="KW-0336">GPI-anchor</keyword>
<feature type="compositionally biased region" description="Low complexity" evidence="14">
    <location>
        <begin position="367"/>
        <end position="394"/>
    </location>
</feature>
<dbReference type="GO" id="GO:0006032">
    <property type="term" value="P:chitin catabolic process"/>
    <property type="evidence" value="ECO:0007669"/>
    <property type="project" value="UniProtKB-KW"/>
</dbReference>
<evidence type="ECO:0000256" key="3">
    <source>
        <dbReference type="ARBA" id="ARBA00022475"/>
    </source>
</evidence>
<dbReference type="InterPro" id="IPR002509">
    <property type="entry name" value="NODB_dom"/>
</dbReference>
<evidence type="ECO:0000256" key="4">
    <source>
        <dbReference type="ARBA" id="ARBA00022622"/>
    </source>
</evidence>
<feature type="domain" description="NodB homology" evidence="16">
    <location>
        <begin position="135"/>
        <end position="335"/>
    </location>
</feature>
<evidence type="ECO:0000313" key="18">
    <source>
        <dbReference type="Proteomes" id="UP000559256"/>
    </source>
</evidence>
<dbReference type="GO" id="GO:0005886">
    <property type="term" value="C:plasma membrane"/>
    <property type="evidence" value="ECO:0007669"/>
    <property type="project" value="UniProtKB-SubCell"/>
</dbReference>
<dbReference type="EC" id="3.5.1.41" evidence="12"/>
<keyword evidence="6" id="KW-0472">Membrane</keyword>
<evidence type="ECO:0000256" key="10">
    <source>
        <dbReference type="ARBA" id="ARBA00023316"/>
    </source>
</evidence>
<dbReference type="PANTHER" id="PTHR10587:SF98">
    <property type="entry name" value="CHITIN DEACETYLASE"/>
    <property type="match status" value="1"/>
</dbReference>
<keyword evidence="7" id="KW-0119">Carbohydrate metabolism</keyword>
<evidence type="ECO:0000256" key="9">
    <source>
        <dbReference type="ARBA" id="ARBA00023288"/>
    </source>
</evidence>
<evidence type="ECO:0000313" key="17">
    <source>
        <dbReference type="EMBL" id="KAF5347061.1"/>
    </source>
</evidence>
<keyword evidence="4" id="KW-0325">Glycoprotein</keyword>
<keyword evidence="15" id="KW-0732">Signal</keyword>
<dbReference type="Gene3D" id="3.20.20.370">
    <property type="entry name" value="Glycoside hydrolase/deacetylase"/>
    <property type="match status" value="1"/>
</dbReference>
<dbReference type="AlphaFoldDB" id="A0A8H5CS82"/>
<evidence type="ECO:0000256" key="15">
    <source>
        <dbReference type="SAM" id="SignalP"/>
    </source>
</evidence>
<evidence type="ECO:0000256" key="12">
    <source>
        <dbReference type="ARBA" id="ARBA00024056"/>
    </source>
</evidence>
<protein>
    <recommendedName>
        <fullName evidence="12">chitin deacetylase</fullName>
        <ecNumber evidence="12">3.5.1.41</ecNumber>
    </recommendedName>
</protein>
<keyword evidence="11" id="KW-0624">Polysaccharide degradation</keyword>
<dbReference type="InterPro" id="IPR050248">
    <property type="entry name" value="Polysacc_deacetylase_ArnD"/>
</dbReference>
<evidence type="ECO:0000256" key="8">
    <source>
        <dbReference type="ARBA" id="ARBA00023285"/>
    </source>
</evidence>
<keyword evidence="8" id="KW-0170">Cobalt</keyword>
<evidence type="ECO:0000256" key="14">
    <source>
        <dbReference type="SAM" id="MobiDB-lite"/>
    </source>
</evidence>
<gene>
    <name evidence="17" type="ORF">D9758_011651</name>
</gene>
<reference evidence="17 18" key="1">
    <citation type="journal article" date="2020" name="ISME J.">
        <title>Uncovering the hidden diversity of litter-decomposition mechanisms in mushroom-forming fungi.</title>
        <authorList>
            <person name="Floudas D."/>
            <person name="Bentzer J."/>
            <person name="Ahren D."/>
            <person name="Johansson T."/>
            <person name="Persson P."/>
            <person name="Tunlid A."/>
        </authorList>
    </citation>
    <scope>NUCLEOTIDE SEQUENCE [LARGE SCALE GENOMIC DNA]</scope>
    <source>
        <strain evidence="17 18">CBS 291.85</strain>
    </source>
</reference>
<dbReference type="GO" id="GO:0004099">
    <property type="term" value="F:chitin deacetylase activity"/>
    <property type="evidence" value="ECO:0007669"/>
    <property type="project" value="UniProtKB-EC"/>
</dbReference>
<comment type="catalytic activity">
    <reaction evidence="13">
        <text>[(1-&gt;4)-N-acetyl-beta-D-glucosaminyl](n) + n H2O = chitosan + n acetate</text>
        <dbReference type="Rhea" id="RHEA:10464"/>
        <dbReference type="Rhea" id="RHEA-COMP:9593"/>
        <dbReference type="Rhea" id="RHEA-COMP:9597"/>
        <dbReference type="ChEBI" id="CHEBI:15377"/>
        <dbReference type="ChEBI" id="CHEBI:17029"/>
        <dbReference type="ChEBI" id="CHEBI:30089"/>
        <dbReference type="ChEBI" id="CHEBI:57704"/>
        <dbReference type="EC" id="3.5.1.41"/>
    </reaction>
    <physiologicalReaction direction="left-to-right" evidence="13">
        <dbReference type="Rhea" id="RHEA:10465"/>
    </physiologicalReaction>
</comment>
<dbReference type="GO" id="GO:0098552">
    <property type="term" value="C:side of membrane"/>
    <property type="evidence" value="ECO:0007669"/>
    <property type="project" value="UniProtKB-KW"/>
</dbReference>
<dbReference type="GO" id="GO:0000272">
    <property type="term" value="P:polysaccharide catabolic process"/>
    <property type="evidence" value="ECO:0007669"/>
    <property type="project" value="UniProtKB-KW"/>
</dbReference>